<comment type="subunit">
    <text evidence="9">Associates with 90S and pre-40S pre-ribosomal particles.</text>
</comment>
<feature type="compositionally biased region" description="Basic residues" evidence="11">
    <location>
        <begin position="115"/>
        <end position="127"/>
    </location>
</feature>
<dbReference type="PANTHER" id="PTHR21738:SF0">
    <property type="entry name" value="RIBOSOMAL RNA PROCESSING PROTEIN 36 HOMOLOG"/>
    <property type="match status" value="1"/>
</dbReference>
<keyword evidence="7 9" id="KW-0687">Ribonucleoprotein</keyword>
<keyword evidence="3 9" id="KW-0690">Ribosome biogenesis</keyword>
<feature type="coiled-coil region" evidence="10">
    <location>
        <begin position="185"/>
        <end position="216"/>
    </location>
</feature>
<gene>
    <name evidence="12" type="ORF">AYI70_g10267</name>
</gene>
<dbReference type="GO" id="GO:0030686">
    <property type="term" value="C:90S preribosome"/>
    <property type="evidence" value="ECO:0007669"/>
    <property type="project" value="TreeGrafter"/>
</dbReference>
<comment type="subcellular location">
    <subcellularLocation>
        <location evidence="1 9">Nucleus</location>
        <location evidence="1 9">Nucleolus</location>
    </subcellularLocation>
</comment>
<evidence type="ECO:0000256" key="10">
    <source>
        <dbReference type="SAM" id="Coils"/>
    </source>
</evidence>
<accession>A0A1R1X7B6</accession>
<dbReference type="GO" id="GO:0005730">
    <property type="term" value="C:nucleolus"/>
    <property type="evidence" value="ECO:0007669"/>
    <property type="project" value="UniProtKB-SubCell"/>
</dbReference>
<evidence type="ECO:0000313" key="13">
    <source>
        <dbReference type="Proteomes" id="UP000187283"/>
    </source>
</evidence>
<keyword evidence="6 9" id="KW-0539">Nucleus</keyword>
<dbReference type="Proteomes" id="UP000187283">
    <property type="component" value="Unassembled WGS sequence"/>
</dbReference>
<feature type="region of interest" description="Disordered" evidence="11">
    <location>
        <begin position="1"/>
        <end position="52"/>
    </location>
</feature>
<evidence type="ECO:0000256" key="2">
    <source>
        <dbReference type="ARBA" id="ARBA00009418"/>
    </source>
</evidence>
<evidence type="ECO:0000256" key="3">
    <source>
        <dbReference type="ARBA" id="ARBA00022517"/>
    </source>
</evidence>
<evidence type="ECO:0000256" key="4">
    <source>
        <dbReference type="ARBA" id="ARBA00022552"/>
    </source>
</evidence>
<dbReference type="STRING" id="133412.A0A1R1X7B6"/>
<dbReference type="AlphaFoldDB" id="A0A1R1X7B6"/>
<sequence>MNRAGQKHINFENDSENEHDSYASNSEYNSDSDNSQNQNSSDEESESEEVKNRMITLRNELKSLPFDKLVEIKQKIGIKEFEKLFSNKKAASSVKDSKETNTKSSGTSLVERKKSNSKKSGSKKKTKNAPSEMSSKRPVSRFRAVVPVKSDKPYDPRFDKATGHFNKDLFEKSYSFLNDYRASEVEEIQNKISKLKNKDTQKVEEYESMLKQIKSKMLTDVNKTKLNDIRKEHRKREKELVEQGKKPFFLKKSTVKQIELSERFEKLKGTKKLDMLLEKKRKRNAAKDHKSMPFKRRNKD</sequence>
<comment type="caution">
    <text evidence="12">The sequence shown here is derived from an EMBL/GenBank/DDBJ whole genome shotgun (WGS) entry which is preliminary data.</text>
</comment>
<keyword evidence="13" id="KW-1185">Reference proteome</keyword>
<evidence type="ECO:0000256" key="5">
    <source>
        <dbReference type="ARBA" id="ARBA00023054"/>
    </source>
</evidence>
<evidence type="ECO:0000313" key="12">
    <source>
        <dbReference type="EMBL" id="OMJ10534.1"/>
    </source>
</evidence>
<evidence type="ECO:0000256" key="11">
    <source>
        <dbReference type="SAM" id="MobiDB-lite"/>
    </source>
</evidence>
<comment type="function">
    <text evidence="8 9">Component of the 90S pre-ribosome involved in the maturation of rRNAs. Required for early cleavages of the pre-RNAs in the 40S ribosomal subunit maturation pathway.</text>
</comment>
<reference evidence="12 13" key="1">
    <citation type="submission" date="2017-01" db="EMBL/GenBank/DDBJ databases">
        <authorList>
            <person name="Mah S.A."/>
            <person name="Swanson W.J."/>
            <person name="Moy G.W."/>
            <person name="Vacquier V.D."/>
        </authorList>
    </citation>
    <scope>NUCLEOTIDE SEQUENCE [LARGE SCALE GENOMIC DNA]</scope>
    <source>
        <strain evidence="12 13">GSMNP</strain>
    </source>
</reference>
<dbReference type="GO" id="GO:0000462">
    <property type="term" value="P:maturation of SSU-rRNA from tricistronic rRNA transcript (SSU-rRNA, 5.8S rRNA, LSU-rRNA)"/>
    <property type="evidence" value="ECO:0007669"/>
    <property type="project" value="TreeGrafter"/>
</dbReference>
<evidence type="ECO:0000256" key="7">
    <source>
        <dbReference type="ARBA" id="ARBA00023274"/>
    </source>
</evidence>
<feature type="region of interest" description="Disordered" evidence="11">
    <location>
        <begin position="87"/>
        <end position="146"/>
    </location>
</feature>
<evidence type="ECO:0000256" key="9">
    <source>
        <dbReference type="RuleBase" id="RU368027"/>
    </source>
</evidence>
<comment type="similarity">
    <text evidence="2 9">Belongs to the RRP36 family.</text>
</comment>
<protein>
    <recommendedName>
        <fullName evidence="9">rRNA biogenesis protein RRP36</fullName>
    </recommendedName>
</protein>
<keyword evidence="4 9" id="KW-0698">rRNA processing</keyword>
<evidence type="ECO:0000256" key="8">
    <source>
        <dbReference type="ARBA" id="ARBA00025053"/>
    </source>
</evidence>
<feature type="region of interest" description="Disordered" evidence="11">
    <location>
        <begin position="278"/>
        <end position="300"/>
    </location>
</feature>
<keyword evidence="5 10" id="KW-0175">Coiled coil</keyword>
<dbReference type="OrthoDB" id="448446at2759"/>
<dbReference type="EMBL" id="LSSN01004955">
    <property type="protein sequence ID" value="OMJ10534.1"/>
    <property type="molecule type" value="Genomic_DNA"/>
</dbReference>
<dbReference type="InterPro" id="IPR009292">
    <property type="entry name" value="RRP36"/>
</dbReference>
<dbReference type="Pfam" id="PF06102">
    <property type="entry name" value="RRP36"/>
    <property type="match status" value="1"/>
</dbReference>
<name>A0A1R1X7B6_9FUNG</name>
<dbReference type="PANTHER" id="PTHR21738">
    <property type="entry name" value="RIBOSOMAL RNA PROCESSING PROTEIN 36 HOMOLOG"/>
    <property type="match status" value="1"/>
</dbReference>
<evidence type="ECO:0000256" key="6">
    <source>
        <dbReference type="ARBA" id="ARBA00023242"/>
    </source>
</evidence>
<organism evidence="12 13">
    <name type="scientific">Smittium culicis</name>
    <dbReference type="NCBI Taxonomy" id="133412"/>
    <lineage>
        <taxon>Eukaryota</taxon>
        <taxon>Fungi</taxon>
        <taxon>Fungi incertae sedis</taxon>
        <taxon>Zoopagomycota</taxon>
        <taxon>Kickxellomycotina</taxon>
        <taxon>Harpellomycetes</taxon>
        <taxon>Harpellales</taxon>
        <taxon>Legeriomycetaceae</taxon>
        <taxon>Smittium</taxon>
    </lineage>
</organism>
<feature type="compositionally biased region" description="Low complexity" evidence="11">
    <location>
        <begin position="22"/>
        <end position="40"/>
    </location>
</feature>
<proteinExistence type="inferred from homology"/>
<evidence type="ECO:0000256" key="1">
    <source>
        <dbReference type="ARBA" id="ARBA00004604"/>
    </source>
</evidence>